<comment type="caution">
    <text evidence="2">The sequence shown here is derived from an EMBL/GenBank/DDBJ whole genome shotgun (WGS) entry which is preliminary data.</text>
</comment>
<evidence type="ECO:0000256" key="1">
    <source>
        <dbReference type="SAM" id="MobiDB-lite"/>
    </source>
</evidence>
<keyword evidence="3" id="KW-1185">Reference proteome</keyword>
<proteinExistence type="predicted"/>
<sequence length="76" mass="8759">MVSPSESSQEKKKQKLYARLNVSKDSPNLSTCAKYLYAYMLHGAYYLDPNISKSKKDETHRQTKEGPITNIHSPRR</sequence>
<evidence type="ECO:0000313" key="3">
    <source>
        <dbReference type="Proteomes" id="UP000789831"/>
    </source>
</evidence>
<feature type="region of interest" description="Disordered" evidence="1">
    <location>
        <begin position="54"/>
        <end position="76"/>
    </location>
</feature>
<gene>
    <name evidence="2" type="ORF">AGERDE_LOCUS885</name>
</gene>
<feature type="compositionally biased region" description="Basic and acidic residues" evidence="1">
    <location>
        <begin position="54"/>
        <end position="64"/>
    </location>
</feature>
<organism evidence="2 3">
    <name type="scientific">Ambispora gerdemannii</name>
    <dbReference type="NCBI Taxonomy" id="144530"/>
    <lineage>
        <taxon>Eukaryota</taxon>
        <taxon>Fungi</taxon>
        <taxon>Fungi incertae sedis</taxon>
        <taxon>Mucoromycota</taxon>
        <taxon>Glomeromycotina</taxon>
        <taxon>Glomeromycetes</taxon>
        <taxon>Archaeosporales</taxon>
        <taxon>Ambisporaceae</taxon>
        <taxon>Ambispora</taxon>
    </lineage>
</organism>
<accession>A0A9N8V5I6</accession>
<name>A0A9N8V5I6_9GLOM</name>
<protein>
    <submittedName>
        <fullName evidence="2">7863_t:CDS:1</fullName>
    </submittedName>
</protein>
<dbReference type="EMBL" id="CAJVPL010000051">
    <property type="protein sequence ID" value="CAG8438749.1"/>
    <property type="molecule type" value="Genomic_DNA"/>
</dbReference>
<evidence type="ECO:0000313" key="2">
    <source>
        <dbReference type="EMBL" id="CAG8438749.1"/>
    </source>
</evidence>
<dbReference type="AlphaFoldDB" id="A0A9N8V5I6"/>
<dbReference type="Proteomes" id="UP000789831">
    <property type="component" value="Unassembled WGS sequence"/>
</dbReference>
<reference evidence="2" key="1">
    <citation type="submission" date="2021-06" db="EMBL/GenBank/DDBJ databases">
        <authorList>
            <person name="Kallberg Y."/>
            <person name="Tangrot J."/>
            <person name="Rosling A."/>
        </authorList>
    </citation>
    <scope>NUCLEOTIDE SEQUENCE</scope>
    <source>
        <strain evidence="2">MT106</strain>
    </source>
</reference>